<dbReference type="AlphaFoldDB" id="A0A235B6B4"/>
<dbReference type="EMBL" id="NOWF01000005">
    <property type="protein sequence ID" value="OYD07830.1"/>
    <property type="molecule type" value="Genomic_DNA"/>
</dbReference>
<keyword evidence="1" id="KW-1133">Transmembrane helix</keyword>
<reference evidence="2 3" key="1">
    <citation type="submission" date="2017-07" db="EMBL/GenBank/DDBJ databases">
        <title>The genome sequence of Paludifilum halophilum highlights mechanisms for microbial adaptation to high salt environemnts.</title>
        <authorList>
            <person name="Belbahri L."/>
        </authorList>
    </citation>
    <scope>NUCLEOTIDE SEQUENCE [LARGE SCALE GENOMIC DNA]</scope>
    <source>
        <strain evidence="2 3">DSM 102817</strain>
    </source>
</reference>
<keyword evidence="3" id="KW-1185">Reference proteome</keyword>
<dbReference type="RefSeq" id="WP_094264500.1">
    <property type="nucleotide sequence ID" value="NZ_NOWF01000005.1"/>
</dbReference>
<proteinExistence type="predicted"/>
<dbReference type="OrthoDB" id="3035521at2"/>
<evidence type="ECO:0000313" key="2">
    <source>
        <dbReference type="EMBL" id="OYD07830.1"/>
    </source>
</evidence>
<evidence type="ECO:0000256" key="1">
    <source>
        <dbReference type="SAM" id="Phobius"/>
    </source>
</evidence>
<protein>
    <recommendedName>
        <fullName evidence="4">PepSY domain-containing protein</fullName>
    </recommendedName>
</protein>
<accession>A0A235B6B4</accession>
<dbReference type="Proteomes" id="UP000215459">
    <property type="component" value="Unassembled WGS sequence"/>
</dbReference>
<sequence>MKKKELIISVVIFGILASLITYYLLSGGKTLNVQIPDEQNSAKELVQLAKPYVDDYWEDRKYYVGKITMELDKNHEGEVKIWYKDDRGKRTGEVANILTVSIDTRKNKILAITEQPSDSKIEPGIIHIDKWKVDSTGIMNIVKEAFKDESDFDYTDISIHGMDYYGGDKEVWDTVIFDDKHSKAYNLTLDPYTGEVLAKEIKDY</sequence>
<evidence type="ECO:0008006" key="4">
    <source>
        <dbReference type="Google" id="ProtNLM"/>
    </source>
</evidence>
<keyword evidence="1" id="KW-0812">Transmembrane</keyword>
<organism evidence="2 3">
    <name type="scientific">Paludifilum halophilum</name>
    <dbReference type="NCBI Taxonomy" id="1642702"/>
    <lineage>
        <taxon>Bacteria</taxon>
        <taxon>Bacillati</taxon>
        <taxon>Bacillota</taxon>
        <taxon>Bacilli</taxon>
        <taxon>Bacillales</taxon>
        <taxon>Thermoactinomycetaceae</taxon>
        <taxon>Paludifilum</taxon>
    </lineage>
</organism>
<keyword evidence="1" id="KW-0472">Membrane</keyword>
<gene>
    <name evidence="2" type="ORF">CHM34_10275</name>
</gene>
<comment type="caution">
    <text evidence="2">The sequence shown here is derived from an EMBL/GenBank/DDBJ whole genome shotgun (WGS) entry which is preliminary data.</text>
</comment>
<name>A0A235B6B4_9BACL</name>
<evidence type="ECO:0000313" key="3">
    <source>
        <dbReference type="Proteomes" id="UP000215459"/>
    </source>
</evidence>
<feature type="transmembrane region" description="Helical" evidence="1">
    <location>
        <begin position="6"/>
        <end position="25"/>
    </location>
</feature>